<dbReference type="Gene3D" id="1.20.140.10">
    <property type="entry name" value="Butyryl-CoA Dehydrogenase, subunit A, domain 3"/>
    <property type="match status" value="1"/>
</dbReference>
<dbReference type="InterPro" id="IPR006091">
    <property type="entry name" value="Acyl-CoA_Oxase/DH_mid-dom"/>
</dbReference>
<dbReference type="AlphaFoldDB" id="A0A1B2EEK1"/>
<dbReference type="InterPro" id="IPR013786">
    <property type="entry name" value="AcylCoA_DH/ox_N"/>
</dbReference>
<dbReference type="Pfam" id="PF00441">
    <property type="entry name" value="Acyl-CoA_dh_1"/>
    <property type="match status" value="1"/>
</dbReference>
<keyword evidence="6 8" id="KW-0274">FAD</keyword>
<dbReference type="PANTHER" id="PTHR43884:SF12">
    <property type="entry name" value="ISOVALERYL-COA DEHYDROGENASE, MITOCHONDRIAL-RELATED"/>
    <property type="match status" value="1"/>
</dbReference>
<sequence length="381" mass="42424">MDFSWSDEQMQLREAVKSFARDELNEGLRERDKRGEFNREGWHKCAKFGIHGLPIPAEYGGMGADPLTTVGVLENLGYACRDNGLLFSINAHMWTVEIPILDFGLEPQKRKYLPDLSNGTLIGGNAMTEPDSGSDAYSLRTTAERRGDRYVLNGSKTFVSNGNVADLIVVYATLDRSAGPSGICGFLVEKEYPGFQVGRPLEKMGLRTSPMAELFFDDCEVPAENRLGREGSGQSLFTHSMSWERACILSNAVGAMQRLLDISIRYARDRKQFGQSIGKFQLVSSKIVDMKMRVDQAQAALYRTAWLQTKGRNVYLEASLAKLTISENWVRCAEDAIQIHGGYGYMVESEVERELRDALGSRLYSGTSEIQRVLVASLLGL</sequence>
<evidence type="ECO:0000259" key="10">
    <source>
        <dbReference type="Pfam" id="PF02770"/>
    </source>
</evidence>
<evidence type="ECO:0000313" key="12">
    <source>
        <dbReference type="EMBL" id="ANY78282.1"/>
    </source>
</evidence>
<evidence type="ECO:0000256" key="6">
    <source>
        <dbReference type="ARBA" id="ARBA00022827"/>
    </source>
</evidence>
<evidence type="ECO:0000256" key="7">
    <source>
        <dbReference type="ARBA" id="ARBA00023002"/>
    </source>
</evidence>
<evidence type="ECO:0000256" key="3">
    <source>
        <dbReference type="ARBA" id="ARBA00009347"/>
    </source>
</evidence>
<dbReference type="FunFam" id="2.40.110.10:FF:000001">
    <property type="entry name" value="Acyl-CoA dehydrogenase, mitochondrial"/>
    <property type="match status" value="1"/>
</dbReference>
<keyword evidence="7 8" id="KW-0560">Oxidoreductase</keyword>
<evidence type="ECO:0000256" key="4">
    <source>
        <dbReference type="ARBA" id="ARBA00022456"/>
    </source>
</evidence>
<protein>
    <submittedName>
        <fullName evidence="12">Acyl-CoA dehydrogenase</fullName>
    </submittedName>
</protein>
<dbReference type="InterPro" id="IPR009075">
    <property type="entry name" value="AcylCo_DH/oxidase_C"/>
</dbReference>
<organism evidence="12">
    <name type="scientific">Microvirga ossetica</name>
    <dbReference type="NCBI Taxonomy" id="1882682"/>
    <lineage>
        <taxon>Bacteria</taxon>
        <taxon>Pseudomonadati</taxon>
        <taxon>Pseudomonadota</taxon>
        <taxon>Alphaproteobacteria</taxon>
        <taxon>Hyphomicrobiales</taxon>
        <taxon>Methylobacteriaceae</taxon>
        <taxon>Microvirga</taxon>
    </lineage>
</organism>
<dbReference type="InterPro" id="IPR037069">
    <property type="entry name" value="AcylCoA_DH/ox_N_sf"/>
</dbReference>
<dbReference type="SUPFAM" id="SSF56645">
    <property type="entry name" value="Acyl-CoA dehydrogenase NM domain-like"/>
    <property type="match status" value="1"/>
</dbReference>
<dbReference type="KEGG" id="moc:BB934_08570"/>
<evidence type="ECO:0000256" key="2">
    <source>
        <dbReference type="ARBA" id="ARBA00005109"/>
    </source>
</evidence>
<dbReference type="PROSITE" id="PS00073">
    <property type="entry name" value="ACYL_COA_DH_2"/>
    <property type="match status" value="1"/>
</dbReference>
<feature type="domain" description="Acyl-CoA oxidase/dehydrogenase middle" evidence="10">
    <location>
        <begin position="126"/>
        <end position="219"/>
    </location>
</feature>
<comment type="cofactor">
    <cofactor evidence="1 8">
        <name>FAD</name>
        <dbReference type="ChEBI" id="CHEBI:57692"/>
    </cofactor>
</comment>
<dbReference type="InterPro" id="IPR009100">
    <property type="entry name" value="AcylCoA_DH/oxidase_NM_dom_sf"/>
</dbReference>
<evidence type="ECO:0000259" key="9">
    <source>
        <dbReference type="Pfam" id="PF00441"/>
    </source>
</evidence>
<dbReference type="InterPro" id="IPR006089">
    <property type="entry name" value="Acyl-CoA_DH_CS"/>
</dbReference>
<reference evidence="12" key="1">
    <citation type="submission" date="2016-07" db="EMBL/GenBank/DDBJ databases">
        <title>Microvirga ossetica sp. nov. a new species of rhizobia isolated from root nodules of the legume species Vicia alpestris Steven originated from North Ossetia region in the Caucasus.</title>
        <authorList>
            <person name="Safronova V.I."/>
            <person name="Kuznetsova I.G."/>
            <person name="Sazanova A.L."/>
            <person name="Belimov A."/>
            <person name="Andronov E."/>
            <person name="Osledkin Y.S."/>
            <person name="Onishchuk O.P."/>
            <person name="Kurchak O.N."/>
            <person name="Shaposhnikov A.I."/>
            <person name="Willems A."/>
            <person name="Tikhonovich I.A."/>
        </authorList>
    </citation>
    <scope>NUCLEOTIDE SEQUENCE [LARGE SCALE GENOMIC DNA]</scope>
    <source>
        <strain evidence="12">V5/3M</strain>
    </source>
</reference>
<gene>
    <name evidence="12" type="ORF">BB934_08570</name>
</gene>
<keyword evidence="4" id="KW-0101">Branched-chain amino acid catabolism</keyword>
<feature type="domain" description="Acyl-CoA dehydrogenase/oxidase C-terminal" evidence="9">
    <location>
        <begin position="231"/>
        <end position="376"/>
    </location>
</feature>
<dbReference type="Pfam" id="PF02770">
    <property type="entry name" value="Acyl-CoA_dh_M"/>
    <property type="match status" value="1"/>
</dbReference>
<comment type="pathway">
    <text evidence="2">Amino-acid degradation; L-valine degradation.</text>
</comment>
<dbReference type="RefSeq" id="WP_099509271.1">
    <property type="nucleotide sequence ID" value="NZ_CP016616.1"/>
</dbReference>
<dbReference type="GO" id="GO:0050660">
    <property type="term" value="F:flavin adenine dinucleotide binding"/>
    <property type="evidence" value="ECO:0007669"/>
    <property type="project" value="InterPro"/>
</dbReference>
<proteinExistence type="inferred from homology"/>
<dbReference type="Gene3D" id="2.40.110.10">
    <property type="entry name" value="Butyryl-CoA Dehydrogenase, subunit A, domain 2"/>
    <property type="match status" value="1"/>
</dbReference>
<dbReference type="OrthoDB" id="9769473at2"/>
<dbReference type="EMBL" id="CP016616">
    <property type="protein sequence ID" value="ANY78282.1"/>
    <property type="molecule type" value="Genomic_DNA"/>
</dbReference>
<comment type="similarity">
    <text evidence="3 8">Belongs to the acyl-CoA dehydrogenase family.</text>
</comment>
<evidence type="ECO:0000256" key="8">
    <source>
        <dbReference type="RuleBase" id="RU362125"/>
    </source>
</evidence>
<name>A0A1B2EEK1_9HYPH</name>
<dbReference type="PANTHER" id="PTHR43884">
    <property type="entry name" value="ACYL-COA DEHYDROGENASE"/>
    <property type="match status" value="1"/>
</dbReference>
<dbReference type="InterPro" id="IPR046373">
    <property type="entry name" value="Acyl-CoA_Oxase/DH_mid-dom_sf"/>
</dbReference>
<accession>A0A1B2EEK1</accession>
<dbReference type="Pfam" id="PF02771">
    <property type="entry name" value="Acyl-CoA_dh_N"/>
    <property type="match status" value="1"/>
</dbReference>
<dbReference type="Gene3D" id="1.10.540.10">
    <property type="entry name" value="Acyl-CoA dehydrogenase/oxidase, N-terminal domain"/>
    <property type="match status" value="1"/>
</dbReference>
<dbReference type="InterPro" id="IPR036250">
    <property type="entry name" value="AcylCo_DH-like_C"/>
</dbReference>
<feature type="domain" description="Acyl-CoA dehydrogenase/oxidase N-terminal" evidence="11">
    <location>
        <begin position="6"/>
        <end position="119"/>
    </location>
</feature>
<evidence type="ECO:0000256" key="5">
    <source>
        <dbReference type="ARBA" id="ARBA00022630"/>
    </source>
</evidence>
<dbReference type="FunFam" id="1.20.140.10:FF:000001">
    <property type="entry name" value="Acyl-CoA dehydrogenase"/>
    <property type="match status" value="1"/>
</dbReference>
<keyword evidence="5 8" id="KW-0285">Flavoprotein</keyword>
<dbReference type="GO" id="GO:0003995">
    <property type="term" value="F:acyl-CoA dehydrogenase activity"/>
    <property type="evidence" value="ECO:0007669"/>
    <property type="project" value="InterPro"/>
</dbReference>
<evidence type="ECO:0000256" key="1">
    <source>
        <dbReference type="ARBA" id="ARBA00001974"/>
    </source>
</evidence>
<dbReference type="PROSITE" id="PS00072">
    <property type="entry name" value="ACYL_COA_DH_1"/>
    <property type="match status" value="1"/>
</dbReference>
<dbReference type="GO" id="GO:0009083">
    <property type="term" value="P:branched-chain amino acid catabolic process"/>
    <property type="evidence" value="ECO:0007669"/>
    <property type="project" value="UniProtKB-KW"/>
</dbReference>
<dbReference type="SUPFAM" id="SSF47203">
    <property type="entry name" value="Acyl-CoA dehydrogenase C-terminal domain-like"/>
    <property type="match status" value="1"/>
</dbReference>
<evidence type="ECO:0000259" key="11">
    <source>
        <dbReference type="Pfam" id="PF02771"/>
    </source>
</evidence>